<dbReference type="Proteomes" id="UP001501758">
    <property type="component" value="Unassembled WGS sequence"/>
</dbReference>
<comment type="caution">
    <text evidence="1">The sequence shown here is derived from an EMBL/GenBank/DDBJ whole genome shotgun (WGS) entry which is preliminary data.</text>
</comment>
<proteinExistence type="predicted"/>
<accession>A0ABP3U5Z0</accession>
<protein>
    <submittedName>
        <fullName evidence="1">DUF4269 domain-containing protein</fullName>
    </submittedName>
</protein>
<name>A0ABP3U5Z0_9FLAO</name>
<reference evidence="2" key="1">
    <citation type="journal article" date="2019" name="Int. J. Syst. Evol. Microbiol.">
        <title>The Global Catalogue of Microorganisms (GCM) 10K type strain sequencing project: providing services to taxonomists for standard genome sequencing and annotation.</title>
        <authorList>
            <consortium name="The Broad Institute Genomics Platform"/>
            <consortium name="The Broad Institute Genome Sequencing Center for Infectious Disease"/>
            <person name="Wu L."/>
            <person name="Ma J."/>
        </authorList>
    </citation>
    <scope>NUCLEOTIDE SEQUENCE [LARGE SCALE GENOMIC DNA]</scope>
    <source>
        <strain evidence="2">JCM 15974</strain>
    </source>
</reference>
<dbReference type="RefSeq" id="WP_343912618.1">
    <property type="nucleotide sequence ID" value="NZ_BAAAGE010000002.1"/>
</dbReference>
<dbReference type="EMBL" id="BAAAGE010000002">
    <property type="protein sequence ID" value="GAA0722391.1"/>
    <property type="molecule type" value="Genomic_DNA"/>
</dbReference>
<gene>
    <name evidence="1" type="ORF">GCM10009430_24750</name>
</gene>
<sequence>MVDFTNIEYLKSGNKYQQDTYNVLRNLEIFKQLKSYDPILTGTIPIDIYTDNSDLDIICKCHDHEEFTNTVFTLFSDQEDFRIATNNHRISPYTVANFSYSSFSIEIFGQNIPTQEQMAYKHMMIEYEILKKMSPTFKENIRMLKRKGIKTEPAFAELLRISGDPYEELLNFRI</sequence>
<evidence type="ECO:0000313" key="2">
    <source>
        <dbReference type="Proteomes" id="UP001501758"/>
    </source>
</evidence>
<dbReference type="InterPro" id="IPR025365">
    <property type="entry name" value="DUF4269"/>
</dbReference>
<keyword evidence="2" id="KW-1185">Reference proteome</keyword>
<organism evidence="1 2">
    <name type="scientific">Aquimarina litoralis</name>
    <dbReference type="NCBI Taxonomy" id="584605"/>
    <lineage>
        <taxon>Bacteria</taxon>
        <taxon>Pseudomonadati</taxon>
        <taxon>Bacteroidota</taxon>
        <taxon>Flavobacteriia</taxon>
        <taxon>Flavobacteriales</taxon>
        <taxon>Flavobacteriaceae</taxon>
        <taxon>Aquimarina</taxon>
    </lineage>
</organism>
<evidence type="ECO:0000313" key="1">
    <source>
        <dbReference type="EMBL" id="GAA0722391.1"/>
    </source>
</evidence>
<dbReference type="Pfam" id="PF14091">
    <property type="entry name" value="DUF4269"/>
    <property type="match status" value="1"/>
</dbReference>